<comment type="caution">
    <text evidence="1">The sequence shown here is derived from an EMBL/GenBank/DDBJ whole genome shotgun (WGS) entry which is preliminary data.</text>
</comment>
<evidence type="ECO:0000313" key="2">
    <source>
        <dbReference type="Proteomes" id="UP000827976"/>
    </source>
</evidence>
<reference evidence="2" key="1">
    <citation type="journal article" date="2022" name="Nat. Commun.">
        <title>Chromosome evolution and the genetic basis of agronomically important traits in greater yam.</title>
        <authorList>
            <person name="Bredeson J.V."/>
            <person name="Lyons J.B."/>
            <person name="Oniyinde I.O."/>
            <person name="Okereke N.R."/>
            <person name="Kolade O."/>
            <person name="Nnabue I."/>
            <person name="Nwadili C.O."/>
            <person name="Hribova E."/>
            <person name="Parker M."/>
            <person name="Nwogha J."/>
            <person name="Shu S."/>
            <person name="Carlson J."/>
            <person name="Kariba R."/>
            <person name="Muthemba S."/>
            <person name="Knop K."/>
            <person name="Barton G.J."/>
            <person name="Sherwood A.V."/>
            <person name="Lopez-Montes A."/>
            <person name="Asiedu R."/>
            <person name="Jamnadass R."/>
            <person name="Muchugi A."/>
            <person name="Goodstein D."/>
            <person name="Egesi C.N."/>
            <person name="Featherston J."/>
            <person name="Asfaw A."/>
            <person name="Simpson G.G."/>
            <person name="Dolezel J."/>
            <person name="Hendre P.S."/>
            <person name="Van Deynze A."/>
            <person name="Kumar P.L."/>
            <person name="Obidiegwu J.E."/>
            <person name="Bhattacharjee R."/>
            <person name="Rokhsar D.S."/>
        </authorList>
    </citation>
    <scope>NUCLEOTIDE SEQUENCE [LARGE SCALE GENOMIC DNA]</scope>
    <source>
        <strain evidence="2">cv. TDa95/00328</strain>
    </source>
</reference>
<gene>
    <name evidence="1" type="ORF">IHE45_04G182300</name>
</gene>
<keyword evidence="2" id="KW-1185">Reference proteome</keyword>
<organism evidence="1 2">
    <name type="scientific">Dioscorea alata</name>
    <name type="common">Purple yam</name>
    <dbReference type="NCBI Taxonomy" id="55571"/>
    <lineage>
        <taxon>Eukaryota</taxon>
        <taxon>Viridiplantae</taxon>
        <taxon>Streptophyta</taxon>
        <taxon>Embryophyta</taxon>
        <taxon>Tracheophyta</taxon>
        <taxon>Spermatophyta</taxon>
        <taxon>Magnoliopsida</taxon>
        <taxon>Liliopsida</taxon>
        <taxon>Dioscoreales</taxon>
        <taxon>Dioscoreaceae</taxon>
        <taxon>Dioscorea</taxon>
    </lineage>
</organism>
<proteinExistence type="predicted"/>
<sequence>MEVDNEPSTPNTSSQGKGGAGEEEEEEEEGEAGEERALEYERERLLRIKENRARLEALGLLRPCSKPPQGASKGKKAAVKRGDDDDEYRPSDEDRNDEEDDYEPLPTGSRQNLKAKGRKKISFKSIAKTRKRPNREGSMKEDELVDNDEASLQQAIALSLGSVTECSTGEAGGPSQNSGKTTRDAQLHGMTDKTKSQATSAKKKQRKLNSSRVQLTEDELVAFFFSFDEAGKGHISLRDLQRMAIAHDFSWTEMEIALMIHCFDSDKDGKLSLEDFRKIVSRCNMLREPGNS</sequence>
<evidence type="ECO:0000313" key="1">
    <source>
        <dbReference type="EMBL" id="KAH7687690.1"/>
    </source>
</evidence>
<name>A0ACB7WIX4_DIOAL</name>
<protein>
    <submittedName>
        <fullName evidence="1">EF-hand-containing protein</fullName>
    </submittedName>
</protein>
<dbReference type="Proteomes" id="UP000827976">
    <property type="component" value="Chromosome 4"/>
</dbReference>
<accession>A0ACB7WIX4</accession>
<dbReference type="EMBL" id="CM037014">
    <property type="protein sequence ID" value="KAH7687690.1"/>
    <property type="molecule type" value="Genomic_DNA"/>
</dbReference>